<evidence type="ECO:0000313" key="3">
    <source>
        <dbReference type="Proteomes" id="UP000059680"/>
    </source>
</evidence>
<reference evidence="2 3" key="2">
    <citation type="journal article" date="2013" name="Plant Cell Physiol.">
        <title>Rice Annotation Project Database (RAP-DB): an integrative and interactive database for rice genomics.</title>
        <authorList>
            <person name="Sakai H."/>
            <person name="Lee S.S."/>
            <person name="Tanaka T."/>
            <person name="Numa H."/>
            <person name="Kim J."/>
            <person name="Kawahara Y."/>
            <person name="Wakimoto H."/>
            <person name="Yang C.C."/>
            <person name="Iwamoto M."/>
            <person name="Abe T."/>
            <person name="Yamada Y."/>
            <person name="Muto A."/>
            <person name="Inokuchi H."/>
            <person name="Ikemura T."/>
            <person name="Matsumoto T."/>
            <person name="Sasaki T."/>
            <person name="Itoh T."/>
        </authorList>
    </citation>
    <scope>NUCLEOTIDE SEQUENCE [LARGE SCALE GENOMIC DNA]</scope>
    <source>
        <strain evidence="3">cv. Nipponbare</strain>
    </source>
</reference>
<dbReference type="EMBL" id="AP014966">
    <property type="protein sequence ID" value="BAT10430.1"/>
    <property type="molecule type" value="Genomic_DNA"/>
</dbReference>
<dbReference type="PANTHER" id="PTHR11206">
    <property type="entry name" value="MULTIDRUG RESISTANCE PROTEIN"/>
    <property type="match status" value="1"/>
</dbReference>
<reference evidence="3" key="1">
    <citation type="journal article" date="2005" name="Nature">
        <title>The map-based sequence of the rice genome.</title>
        <authorList>
            <consortium name="International rice genome sequencing project (IRGSP)"/>
            <person name="Matsumoto T."/>
            <person name="Wu J."/>
            <person name="Kanamori H."/>
            <person name="Katayose Y."/>
            <person name="Fujisawa M."/>
            <person name="Namiki N."/>
            <person name="Mizuno H."/>
            <person name="Yamamoto K."/>
            <person name="Antonio B.A."/>
            <person name="Baba T."/>
            <person name="Sakata K."/>
            <person name="Nagamura Y."/>
            <person name="Aoki H."/>
            <person name="Arikawa K."/>
            <person name="Arita K."/>
            <person name="Bito T."/>
            <person name="Chiden Y."/>
            <person name="Fujitsuka N."/>
            <person name="Fukunaka R."/>
            <person name="Hamada M."/>
            <person name="Harada C."/>
            <person name="Hayashi A."/>
            <person name="Hijishita S."/>
            <person name="Honda M."/>
            <person name="Hosokawa S."/>
            <person name="Ichikawa Y."/>
            <person name="Idonuma A."/>
            <person name="Iijima M."/>
            <person name="Ikeda M."/>
            <person name="Ikeno M."/>
            <person name="Ito K."/>
            <person name="Ito S."/>
            <person name="Ito T."/>
            <person name="Ito Y."/>
            <person name="Ito Y."/>
            <person name="Iwabuchi A."/>
            <person name="Kamiya K."/>
            <person name="Karasawa W."/>
            <person name="Kurita K."/>
            <person name="Katagiri S."/>
            <person name="Kikuta A."/>
            <person name="Kobayashi H."/>
            <person name="Kobayashi N."/>
            <person name="Machita K."/>
            <person name="Maehara T."/>
            <person name="Masukawa M."/>
            <person name="Mizubayashi T."/>
            <person name="Mukai Y."/>
            <person name="Nagasaki H."/>
            <person name="Nagata Y."/>
            <person name="Naito S."/>
            <person name="Nakashima M."/>
            <person name="Nakama Y."/>
            <person name="Nakamichi Y."/>
            <person name="Nakamura M."/>
            <person name="Meguro A."/>
            <person name="Negishi M."/>
            <person name="Ohta I."/>
            <person name="Ohta T."/>
            <person name="Okamoto M."/>
            <person name="Ono N."/>
            <person name="Saji S."/>
            <person name="Sakaguchi M."/>
            <person name="Sakai K."/>
            <person name="Shibata M."/>
            <person name="Shimokawa T."/>
            <person name="Song J."/>
            <person name="Takazaki Y."/>
            <person name="Terasawa K."/>
            <person name="Tsugane M."/>
            <person name="Tsuji K."/>
            <person name="Ueda S."/>
            <person name="Waki K."/>
            <person name="Yamagata H."/>
            <person name="Yamamoto M."/>
            <person name="Yamamoto S."/>
            <person name="Yamane H."/>
            <person name="Yoshiki S."/>
            <person name="Yoshihara R."/>
            <person name="Yukawa K."/>
            <person name="Zhong H."/>
            <person name="Yano M."/>
            <person name="Yuan Q."/>
            <person name="Ouyang S."/>
            <person name="Liu J."/>
            <person name="Jones K.M."/>
            <person name="Gansberger K."/>
            <person name="Moffat K."/>
            <person name="Hill J."/>
            <person name="Bera J."/>
            <person name="Fadrosh D."/>
            <person name="Jin S."/>
            <person name="Johri S."/>
            <person name="Kim M."/>
            <person name="Overton L."/>
            <person name="Reardon M."/>
            <person name="Tsitrin T."/>
            <person name="Vuong H."/>
            <person name="Weaver B."/>
            <person name="Ciecko A."/>
            <person name="Tallon L."/>
            <person name="Jackson J."/>
            <person name="Pai G."/>
            <person name="Aken S.V."/>
            <person name="Utterback T."/>
            <person name="Reidmuller S."/>
            <person name="Feldblyum T."/>
            <person name="Hsiao J."/>
            <person name="Zismann V."/>
            <person name="Iobst S."/>
            <person name="de Vazeille A.R."/>
            <person name="Buell C.R."/>
            <person name="Ying K."/>
            <person name="Li Y."/>
            <person name="Lu T."/>
            <person name="Huang Y."/>
            <person name="Zhao Q."/>
            <person name="Feng Q."/>
            <person name="Zhang L."/>
            <person name="Zhu J."/>
            <person name="Weng Q."/>
            <person name="Mu J."/>
            <person name="Lu Y."/>
            <person name="Fan D."/>
            <person name="Liu Y."/>
            <person name="Guan J."/>
            <person name="Zhang Y."/>
            <person name="Yu S."/>
            <person name="Liu X."/>
            <person name="Zhang Y."/>
            <person name="Hong G."/>
            <person name="Han B."/>
            <person name="Choisne N."/>
            <person name="Demange N."/>
            <person name="Orjeda G."/>
            <person name="Samain S."/>
            <person name="Cattolico L."/>
            <person name="Pelletier E."/>
            <person name="Couloux A."/>
            <person name="Segurens B."/>
            <person name="Wincker P."/>
            <person name="D'Hont A."/>
            <person name="Scarpelli C."/>
            <person name="Weissenbach J."/>
            <person name="Salanoubat M."/>
            <person name="Quetier F."/>
            <person name="Yu Y."/>
            <person name="Kim H.R."/>
            <person name="Rambo T."/>
            <person name="Currie J."/>
            <person name="Collura K."/>
            <person name="Luo M."/>
            <person name="Yang T."/>
            <person name="Ammiraju J.S.S."/>
            <person name="Engler F."/>
            <person name="Soderlund C."/>
            <person name="Wing R.A."/>
            <person name="Palmer L.E."/>
            <person name="de la Bastide M."/>
            <person name="Spiegel L."/>
            <person name="Nascimento L."/>
            <person name="Zutavern T."/>
            <person name="O'Shaughnessy A."/>
            <person name="Dike S."/>
            <person name="Dedhia N."/>
            <person name="Preston R."/>
            <person name="Balija V."/>
            <person name="McCombie W.R."/>
            <person name="Chow T."/>
            <person name="Chen H."/>
            <person name="Chung M."/>
            <person name="Chen C."/>
            <person name="Shaw J."/>
            <person name="Wu H."/>
            <person name="Hsiao K."/>
            <person name="Chao Y."/>
            <person name="Chu M."/>
            <person name="Cheng C."/>
            <person name="Hour A."/>
            <person name="Lee P."/>
            <person name="Lin S."/>
            <person name="Lin Y."/>
            <person name="Liou J."/>
            <person name="Liu S."/>
            <person name="Hsing Y."/>
            <person name="Raghuvanshi S."/>
            <person name="Mohanty A."/>
            <person name="Bharti A.K."/>
            <person name="Gaur A."/>
            <person name="Gupta V."/>
            <person name="Kumar D."/>
            <person name="Ravi V."/>
            <person name="Vij S."/>
            <person name="Kapur A."/>
            <person name="Khurana P."/>
            <person name="Khurana P."/>
            <person name="Khurana J.P."/>
            <person name="Tyagi A.K."/>
            <person name="Gaikwad K."/>
            <person name="Singh A."/>
            <person name="Dalal V."/>
            <person name="Srivastava S."/>
            <person name="Dixit A."/>
            <person name="Pal A.K."/>
            <person name="Ghazi I.A."/>
            <person name="Yadav M."/>
            <person name="Pandit A."/>
            <person name="Bhargava A."/>
            <person name="Sureshbabu K."/>
            <person name="Batra K."/>
            <person name="Sharma T.R."/>
            <person name="Mohapatra T."/>
            <person name="Singh N.K."/>
            <person name="Messing J."/>
            <person name="Nelson A.B."/>
            <person name="Fuks G."/>
            <person name="Kavchok S."/>
            <person name="Keizer G."/>
            <person name="Linton E."/>
            <person name="Llaca V."/>
            <person name="Song R."/>
            <person name="Tanyolac B."/>
            <person name="Young S."/>
            <person name="Ho-Il K."/>
            <person name="Hahn J.H."/>
            <person name="Sangsakoo G."/>
            <person name="Vanavichit A."/>
            <person name="de Mattos Luiz.A.T."/>
            <person name="Zimmer P.D."/>
            <person name="Malone G."/>
            <person name="Dellagostin O."/>
            <person name="de Oliveira A.C."/>
            <person name="Bevan M."/>
            <person name="Bancroft I."/>
            <person name="Minx P."/>
            <person name="Cordum H."/>
            <person name="Wilson R."/>
            <person name="Cheng Z."/>
            <person name="Jin W."/>
            <person name="Jiang J."/>
            <person name="Leong S.A."/>
            <person name="Iwama H."/>
            <person name="Gojobori T."/>
            <person name="Itoh T."/>
            <person name="Niimura Y."/>
            <person name="Fujii Y."/>
            <person name="Habara T."/>
            <person name="Sakai H."/>
            <person name="Sato Y."/>
            <person name="Wilson G."/>
            <person name="Kumar K."/>
            <person name="McCouch S."/>
            <person name="Juretic N."/>
            <person name="Hoen D."/>
            <person name="Wright S."/>
            <person name="Bruskiewich R."/>
            <person name="Bureau T."/>
            <person name="Miyao A."/>
            <person name="Hirochika H."/>
            <person name="Nishikawa T."/>
            <person name="Kadowaki K."/>
            <person name="Sugiura M."/>
            <person name="Burr B."/>
            <person name="Sasaki T."/>
        </authorList>
    </citation>
    <scope>NUCLEOTIDE SEQUENCE [LARGE SCALE GENOMIC DNA]</scope>
    <source>
        <strain evidence="3">cv. Nipponbare</strain>
    </source>
</reference>
<dbReference type="InParanoid" id="A0A0P0XTZ0"/>
<dbReference type="STRING" id="39947.A0A0P0XTZ0"/>
<keyword evidence="3" id="KW-1185">Reference proteome</keyword>
<name>A0A0P0XTZ0_ORYSJ</name>
<accession>A0A0P0XTZ0</accession>
<reference evidence="2 3" key="3">
    <citation type="journal article" date="2013" name="Rice">
        <title>Improvement of the Oryza sativa Nipponbare reference genome using next generation sequence and optical map data.</title>
        <authorList>
            <person name="Kawahara Y."/>
            <person name="de la Bastide M."/>
            <person name="Hamilton J.P."/>
            <person name="Kanamori H."/>
            <person name="McCombie W.R."/>
            <person name="Ouyang S."/>
            <person name="Schwartz D.C."/>
            <person name="Tanaka T."/>
            <person name="Wu J."/>
            <person name="Zhou S."/>
            <person name="Childs K.L."/>
            <person name="Davidson R.M."/>
            <person name="Lin H."/>
            <person name="Quesada-Ocampo L."/>
            <person name="Vaillancourt B."/>
            <person name="Sakai H."/>
            <person name="Lee S.S."/>
            <person name="Kim J."/>
            <person name="Numa H."/>
            <person name="Itoh T."/>
            <person name="Buell C.R."/>
            <person name="Matsumoto T."/>
        </authorList>
    </citation>
    <scope>NUCLEOTIDE SEQUENCE [LARGE SCALE GENOMIC DNA]</scope>
    <source>
        <strain evidence="3">cv. Nipponbare</strain>
    </source>
</reference>
<evidence type="ECO:0000256" key="1">
    <source>
        <dbReference type="SAM" id="MobiDB-lite"/>
    </source>
</evidence>
<feature type="compositionally biased region" description="Low complexity" evidence="1">
    <location>
        <begin position="97"/>
        <end position="130"/>
    </location>
</feature>
<dbReference type="PaxDb" id="39947-A0A0P0XTZ0"/>
<organism evidence="2 3">
    <name type="scientific">Oryza sativa subsp. japonica</name>
    <name type="common">Rice</name>
    <dbReference type="NCBI Taxonomy" id="39947"/>
    <lineage>
        <taxon>Eukaryota</taxon>
        <taxon>Viridiplantae</taxon>
        <taxon>Streptophyta</taxon>
        <taxon>Embryophyta</taxon>
        <taxon>Tracheophyta</taxon>
        <taxon>Spermatophyta</taxon>
        <taxon>Magnoliopsida</taxon>
        <taxon>Liliopsida</taxon>
        <taxon>Poales</taxon>
        <taxon>Poaceae</taxon>
        <taxon>BOP clade</taxon>
        <taxon>Oryzoideae</taxon>
        <taxon>Oryzeae</taxon>
        <taxon>Oryzinae</taxon>
        <taxon>Oryza</taxon>
        <taxon>Oryza sativa</taxon>
    </lineage>
</organism>
<sequence>MNIALLAKWIMKIEFEDDSLCIELLRRKYLHDGGFFQCKERYASQFWKGLLNIRRWLSLGSVWQVGDGSHISFWRDVCGENSFVLRKNASWTRWWKGSASASGPTTARSASASTRTRTSPPRPAPTRAGPSYRSYVPYHIRFLQVQSVVVPVMASSAATAICHVAVCWALVFKAGMGSRGAAGAEHCHLAPSCRETWTGFSMDAFRELRRFTELAIPSAMMVWSENDIETERLLGWQASPVGTLPASVRTSNTSLNTGSLMFMVPFGLCTAIRKSNLKSCKFWITGCGSRFVLFFSNSGNHLFFSGTGEPKLR</sequence>
<dbReference type="AlphaFoldDB" id="A0A0P0XTZ0"/>
<gene>
    <name evidence="2" type="ordered locus">Os10g0344600</name>
    <name evidence="2" type="ORF">OSNPB_100344600</name>
</gene>
<evidence type="ECO:0000313" key="2">
    <source>
        <dbReference type="EMBL" id="BAT10430.1"/>
    </source>
</evidence>
<feature type="region of interest" description="Disordered" evidence="1">
    <location>
        <begin position="96"/>
        <end position="130"/>
    </location>
</feature>
<dbReference type="Proteomes" id="UP000059680">
    <property type="component" value="Chromosome 10"/>
</dbReference>
<proteinExistence type="predicted"/>
<protein>
    <submittedName>
        <fullName evidence="2">Os10g0344600 protein</fullName>
    </submittedName>
</protein>